<dbReference type="Pfam" id="PF00031">
    <property type="entry name" value="Cystatin"/>
    <property type="match status" value="1"/>
</dbReference>
<dbReference type="InterPro" id="IPR000010">
    <property type="entry name" value="Cystatin_dom"/>
</dbReference>
<keyword evidence="4" id="KW-0646">Protease inhibitor</keyword>
<dbReference type="SMART" id="SM00043">
    <property type="entry name" value="CY"/>
    <property type="match status" value="1"/>
</dbReference>
<evidence type="ECO:0000256" key="6">
    <source>
        <dbReference type="ARBA" id="ARBA00022859"/>
    </source>
</evidence>
<name>A0A3P9D540_9CICH</name>
<evidence type="ECO:0000256" key="4">
    <source>
        <dbReference type="ARBA" id="ARBA00022690"/>
    </source>
</evidence>
<dbReference type="AlphaFoldDB" id="A0A3P9D540"/>
<evidence type="ECO:0000259" key="9">
    <source>
        <dbReference type="SMART" id="SM00043"/>
    </source>
</evidence>
<dbReference type="GO" id="GO:0002376">
    <property type="term" value="P:immune system process"/>
    <property type="evidence" value="ECO:0007669"/>
    <property type="project" value="UniProtKB-KW"/>
</dbReference>
<keyword evidence="3" id="KW-0963">Cytoplasm</keyword>
<dbReference type="GO" id="GO:0005829">
    <property type="term" value="C:cytosol"/>
    <property type="evidence" value="ECO:0007669"/>
    <property type="project" value="TreeGrafter"/>
</dbReference>
<dbReference type="Ensembl" id="ENSMZET00005030382.1">
    <property type="protein sequence ID" value="ENSMZEP00005029454.1"/>
    <property type="gene ID" value="ENSMZEG00005021961.1"/>
</dbReference>
<evidence type="ECO:0000256" key="8">
    <source>
        <dbReference type="ARBA" id="ARBA00041437"/>
    </source>
</evidence>
<dbReference type="GeneTree" id="ENSGT00940000154826"/>
<reference evidence="10" key="2">
    <citation type="submission" date="2025-09" db="UniProtKB">
        <authorList>
            <consortium name="Ensembl"/>
        </authorList>
    </citation>
    <scope>IDENTIFICATION</scope>
</reference>
<proteinExistence type="inferred from homology"/>
<dbReference type="InterPro" id="IPR001713">
    <property type="entry name" value="Prot_inh_stefin"/>
</dbReference>
<evidence type="ECO:0000313" key="11">
    <source>
        <dbReference type="Proteomes" id="UP000265160"/>
    </source>
</evidence>
<dbReference type="PRINTS" id="PR00295">
    <property type="entry name" value="STEFINA"/>
</dbReference>
<evidence type="ECO:0000256" key="1">
    <source>
        <dbReference type="ARBA" id="ARBA00004496"/>
    </source>
</evidence>
<dbReference type="Gene3D" id="3.10.450.10">
    <property type="match status" value="1"/>
</dbReference>
<reference evidence="10" key="1">
    <citation type="submission" date="2025-08" db="UniProtKB">
        <authorList>
            <consortium name="Ensembl"/>
        </authorList>
    </citation>
    <scope>IDENTIFICATION</scope>
</reference>
<comment type="subcellular location">
    <subcellularLocation>
        <location evidence="1">Cytoplasm</location>
    </subcellularLocation>
</comment>
<accession>A0A3P9D540</accession>
<evidence type="ECO:0000313" key="10">
    <source>
        <dbReference type="Ensembl" id="ENSMZEP00005029454.1"/>
    </source>
</evidence>
<keyword evidence="11" id="KW-1185">Reference proteome</keyword>
<dbReference type="CDD" id="cd00042">
    <property type="entry name" value="CY"/>
    <property type="match status" value="1"/>
</dbReference>
<dbReference type="PANTHER" id="PTHR11414">
    <property type="entry name" value="CYSTATIN FAMILY MEMBER"/>
    <property type="match status" value="1"/>
</dbReference>
<feature type="domain" description="Cystatin" evidence="9">
    <location>
        <begin position="4"/>
        <end position="103"/>
    </location>
</feature>
<dbReference type="STRING" id="106582.ENSMZEP00005029454"/>
<keyword evidence="6" id="KW-0391">Immunity</keyword>
<evidence type="ECO:0000256" key="5">
    <source>
        <dbReference type="ARBA" id="ARBA00022704"/>
    </source>
</evidence>
<dbReference type="PANTHER" id="PTHR11414:SF21">
    <property type="entry name" value="CYSTATIN 14A, TANDEM DUPLICATE 1-RELATED"/>
    <property type="match status" value="1"/>
</dbReference>
<comment type="similarity">
    <text evidence="2">Belongs to the cystatin family.</text>
</comment>
<protein>
    <recommendedName>
        <fullName evidence="7">Cystatin-B</fullName>
    </recommendedName>
    <alternativeName>
        <fullName evidence="8">Stefin-B</fullName>
    </alternativeName>
</protein>
<dbReference type="SUPFAM" id="SSF54403">
    <property type="entry name" value="Cystatin/monellin"/>
    <property type="match status" value="1"/>
</dbReference>
<evidence type="ECO:0000256" key="7">
    <source>
        <dbReference type="ARBA" id="ARBA00040677"/>
    </source>
</evidence>
<dbReference type="Proteomes" id="UP000265160">
    <property type="component" value="Unplaced"/>
</dbReference>
<keyword evidence="5" id="KW-0789">Thiol protease inhibitor</keyword>
<sequence length="134" mass="15168">MAEMVCAGFMETRAADEEIQKICDEVKCQVEEKRNEAYAVFNAVQYKSQVLQGVNYVIKVHVGGCSYLDLRVWKKLTCHGGEAIVTGMEDHHDKDPIQPFQCDHTLFFCCSLSPSCCLMTCAKRKKNAIKLLQK</sequence>
<dbReference type="FunFam" id="3.10.450.10:FF:000001">
    <property type="entry name" value="Cystatin-A"/>
    <property type="match status" value="1"/>
</dbReference>
<organism evidence="10 11">
    <name type="scientific">Maylandia zebra</name>
    <name type="common">zebra mbuna</name>
    <dbReference type="NCBI Taxonomy" id="106582"/>
    <lineage>
        <taxon>Eukaryota</taxon>
        <taxon>Metazoa</taxon>
        <taxon>Chordata</taxon>
        <taxon>Craniata</taxon>
        <taxon>Vertebrata</taxon>
        <taxon>Euteleostomi</taxon>
        <taxon>Actinopterygii</taxon>
        <taxon>Neopterygii</taxon>
        <taxon>Teleostei</taxon>
        <taxon>Neoteleostei</taxon>
        <taxon>Acanthomorphata</taxon>
        <taxon>Ovalentaria</taxon>
        <taxon>Cichlomorphae</taxon>
        <taxon>Cichliformes</taxon>
        <taxon>Cichlidae</taxon>
        <taxon>African cichlids</taxon>
        <taxon>Pseudocrenilabrinae</taxon>
        <taxon>Haplochromini</taxon>
        <taxon>Maylandia</taxon>
        <taxon>Maylandia zebra complex</taxon>
    </lineage>
</organism>
<dbReference type="GO" id="GO:0004869">
    <property type="term" value="F:cysteine-type endopeptidase inhibitor activity"/>
    <property type="evidence" value="ECO:0007669"/>
    <property type="project" value="UniProtKB-KW"/>
</dbReference>
<dbReference type="InterPro" id="IPR046350">
    <property type="entry name" value="Cystatin_sf"/>
</dbReference>
<evidence type="ECO:0000256" key="3">
    <source>
        <dbReference type="ARBA" id="ARBA00022490"/>
    </source>
</evidence>
<evidence type="ECO:0000256" key="2">
    <source>
        <dbReference type="ARBA" id="ARBA00009403"/>
    </source>
</evidence>
<dbReference type="GO" id="GO:0071220">
    <property type="term" value="P:cellular response to bacterial lipoprotein"/>
    <property type="evidence" value="ECO:0007669"/>
    <property type="project" value="UniProtKB-ARBA"/>
</dbReference>